<reference evidence="2 3" key="1">
    <citation type="journal article" date="2019" name="Int. J. Syst. Evol. Microbiol.">
        <title>The Global Catalogue of Microorganisms (GCM) 10K type strain sequencing project: providing services to taxonomists for standard genome sequencing and annotation.</title>
        <authorList>
            <consortium name="The Broad Institute Genomics Platform"/>
            <consortium name="The Broad Institute Genome Sequencing Center for Infectious Disease"/>
            <person name="Wu L."/>
            <person name="Ma J."/>
        </authorList>
    </citation>
    <scope>NUCLEOTIDE SEQUENCE [LARGE SCALE GENOMIC DNA]</scope>
    <source>
        <strain evidence="2 3">RDMS1</strain>
    </source>
</reference>
<accession>A0ABD5YU67</accession>
<sequence length="57" mass="5933">MNTKEGVMFVVYLLLNTQKSTGGNDESSFKSEANADDSPSEAAAATSETDCAGPTED</sequence>
<dbReference type="GeneID" id="76202474"/>
<dbReference type="RefSeq" id="WP_248910707.1">
    <property type="nucleotide sequence ID" value="NZ_CP110251.1"/>
</dbReference>
<dbReference type="AlphaFoldDB" id="A0ABD5YU67"/>
<protein>
    <submittedName>
        <fullName evidence="2">Uncharacterized protein</fullName>
    </submittedName>
</protein>
<proteinExistence type="predicted"/>
<evidence type="ECO:0000313" key="3">
    <source>
        <dbReference type="Proteomes" id="UP001596417"/>
    </source>
</evidence>
<dbReference type="EMBL" id="JBHTAX010000005">
    <property type="protein sequence ID" value="MFC7192774.1"/>
    <property type="molecule type" value="Genomic_DNA"/>
</dbReference>
<comment type="caution">
    <text evidence="2">The sequence shown here is derived from an EMBL/GenBank/DDBJ whole genome shotgun (WGS) entry which is preliminary data.</text>
</comment>
<evidence type="ECO:0000256" key="1">
    <source>
        <dbReference type="SAM" id="MobiDB-lite"/>
    </source>
</evidence>
<gene>
    <name evidence="2" type="ORF">ACFQL7_25175</name>
</gene>
<feature type="region of interest" description="Disordered" evidence="1">
    <location>
        <begin position="19"/>
        <end position="57"/>
    </location>
</feature>
<organism evidence="2 3">
    <name type="scientific">Halocatena marina</name>
    <dbReference type="NCBI Taxonomy" id="2934937"/>
    <lineage>
        <taxon>Archaea</taxon>
        <taxon>Methanobacteriati</taxon>
        <taxon>Methanobacteriota</taxon>
        <taxon>Stenosarchaea group</taxon>
        <taxon>Halobacteria</taxon>
        <taxon>Halobacteriales</taxon>
        <taxon>Natronomonadaceae</taxon>
        <taxon>Halocatena</taxon>
    </lineage>
</organism>
<name>A0ABD5YU67_9EURY</name>
<keyword evidence="3" id="KW-1185">Reference proteome</keyword>
<evidence type="ECO:0000313" key="2">
    <source>
        <dbReference type="EMBL" id="MFC7192774.1"/>
    </source>
</evidence>
<feature type="compositionally biased region" description="Low complexity" evidence="1">
    <location>
        <begin position="40"/>
        <end position="57"/>
    </location>
</feature>
<dbReference type="Proteomes" id="UP001596417">
    <property type="component" value="Unassembled WGS sequence"/>
</dbReference>